<keyword evidence="2" id="KW-0472">Membrane</keyword>
<feature type="compositionally biased region" description="Basic residues" evidence="1">
    <location>
        <begin position="77"/>
        <end position="91"/>
    </location>
</feature>
<feature type="compositionally biased region" description="Polar residues" evidence="1">
    <location>
        <begin position="383"/>
        <end position="396"/>
    </location>
</feature>
<evidence type="ECO:0000256" key="2">
    <source>
        <dbReference type="SAM" id="Phobius"/>
    </source>
</evidence>
<feature type="compositionally biased region" description="Low complexity" evidence="1">
    <location>
        <begin position="92"/>
        <end position="104"/>
    </location>
</feature>
<feature type="region of interest" description="Disordered" evidence="1">
    <location>
        <begin position="139"/>
        <end position="163"/>
    </location>
</feature>
<feature type="region of interest" description="Disordered" evidence="1">
    <location>
        <begin position="1"/>
        <end position="104"/>
    </location>
</feature>
<accession>A0ABP0DAZ2</accession>
<feature type="region of interest" description="Disordered" evidence="1">
    <location>
        <begin position="381"/>
        <end position="407"/>
    </location>
</feature>
<sequence>MSSPLASAKIPAGSFLVSSGQHDGSSSWAGASSASLKSNRQPHIHADKDLYKPDEARLQKAQTRREDRQQHRDHDHSHRHHHHHHHHRQHHSWSTGSSAGHAGSHSTTIAALAATATAVAAASPITPVSSLPSSLLHQQTNKIGGSQGPEAVQSQNEQLQGQQHERQASMASGVGIPFDPVAVHAAAVALERIQREQSRNATRVLRAATTELDQLSSVTSQRLDAVYGSILTRLIVLQDTVLALRSLASAARATNRRFTSEAEAIAHEIGQQVMQLEAPDNASSDAATREEIGVVLTPADQQHRLELLSSRVHRGRQTIQDLAERVAMTHNKVQRWERADGVWQERTRARLKTLWVAISSALLALVLVVLLAVMLRSPGGNSGLDSTDSASAQTFGKSGHPTGNLDVASALPSSSKFQLKFSDRVDSANNGDDITATSQENDPLRRFLDEL</sequence>
<gene>
    <name evidence="3" type="ORF">SEPCBS57363_001566</name>
</gene>
<dbReference type="Proteomes" id="UP001642501">
    <property type="component" value="Unassembled WGS sequence"/>
</dbReference>
<reference evidence="3 4" key="1">
    <citation type="submission" date="2024-01" db="EMBL/GenBank/DDBJ databases">
        <authorList>
            <person name="Allen C."/>
            <person name="Tagirdzhanova G."/>
        </authorList>
    </citation>
    <scope>NUCLEOTIDE SEQUENCE [LARGE SCALE GENOMIC DNA]</scope>
    <source>
        <strain evidence="3 4">CBS 573.63</strain>
    </source>
</reference>
<protein>
    <submittedName>
        <fullName evidence="3">Uncharacterized protein</fullName>
    </submittedName>
</protein>
<dbReference type="EMBL" id="CAWUOM010000016">
    <property type="protein sequence ID" value="CAK7265401.1"/>
    <property type="molecule type" value="Genomic_DNA"/>
</dbReference>
<name>A0ABP0DAZ2_9PEZI</name>
<proteinExistence type="predicted"/>
<keyword evidence="2" id="KW-1133">Transmembrane helix</keyword>
<keyword evidence="4" id="KW-1185">Reference proteome</keyword>
<evidence type="ECO:0000313" key="3">
    <source>
        <dbReference type="EMBL" id="CAK7265401.1"/>
    </source>
</evidence>
<feature type="compositionally biased region" description="Polar residues" evidence="1">
    <location>
        <begin position="152"/>
        <end position="162"/>
    </location>
</feature>
<keyword evidence="2" id="KW-0812">Transmembrane</keyword>
<feature type="compositionally biased region" description="Basic and acidic residues" evidence="1">
    <location>
        <begin position="44"/>
        <end position="76"/>
    </location>
</feature>
<organism evidence="3 4">
    <name type="scientific">Sporothrix epigloea</name>
    <dbReference type="NCBI Taxonomy" id="1892477"/>
    <lineage>
        <taxon>Eukaryota</taxon>
        <taxon>Fungi</taxon>
        <taxon>Dikarya</taxon>
        <taxon>Ascomycota</taxon>
        <taxon>Pezizomycotina</taxon>
        <taxon>Sordariomycetes</taxon>
        <taxon>Sordariomycetidae</taxon>
        <taxon>Ophiostomatales</taxon>
        <taxon>Ophiostomataceae</taxon>
        <taxon>Sporothrix</taxon>
    </lineage>
</organism>
<evidence type="ECO:0000256" key="1">
    <source>
        <dbReference type="SAM" id="MobiDB-lite"/>
    </source>
</evidence>
<feature type="compositionally biased region" description="Low complexity" evidence="1">
    <location>
        <begin position="24"/>
        <end position="35"/>
    </location>
</feature>
<comment type="caution">
    <text evidence="3">The sequence shown here is derived from an EMBL/GenBank/DDBJ whole genome shotgun (WGS) entry which is preliminary data.</text>
</comment>
<evidence type="ECO:0000313" key="4">
    <source>
        <dbReference type="Proteomes" id="UP001642501"/>
    </source>
</evidence>
<feature type="transmembrane region" description="Helical" evidence="2">
    <location>
        <begin position="354"/>
        <end position="375"/>
    </location>
</feature>